<evidence type="ECO:0000313" key="4">
    <source>
        <dbReference type="WBParaSite" id="HNAJ_0000064301-mRNA-1"/>
    </source>
</evidence>
<dbReference type="OrthoDB" id="642895at2759"/>
<dbReference type="EMBL" id="UZAE01000194">
    <property type="protein sequence ID" value="VDN96502.1"/>
    <property type="molecule type" value="Genomic_DNA"/>
</dbReference>
<dbReference type="GO" id="GO:0000226">
    <property type="term" value="P:microtubule cytoskeleton organization"/>
    <property type="evidence" value="ECO:0007669"/>
    <property type="project" value="InterPro"/>
</dbReference>
<reference evidence="2 3" key="2">
    <citation type="submission" date="2018-11" db="EMBL/GenBank/DDBJ databases">
        <authorList>
            <consortium name="Pathogen Informatics"/>
        </authorList>
    </citation>
    <scope>NUCLEOTIDE SEQUENCE [LARGE SCALE GENOMIC DNA]</scope>
</reference>
<accession>A0A0R3T1A2</accession>
<name>A0A0R3T1A2_RODNA</name>
<evidence type="ECO:0000313" key="2">
    <source>
        <dbReference type="EMBL" id="VDN96502.1"/>
    </source>
</evidence>
<dbReference type="AlphaFoldDB" id="A0A0R3T1A2"/>
<dbReference type="GO" id="GO:0008017">
    <property type="term" value="F:microtubule binding"/>
    <property type="evidence" value="ECO:0007669"/>
    <property type="project" value="InterPro"/>
</dbReference>
<dbReference type="WBParaSite" id="HNAJ_0000064301-mRNA-1">
    <property type="protein sequence ID" value="HNAJ_0000064301-mRNA-1"/>
    <property type="gene ID" value="HNAJ_0000064301"/>
</dbReference>
<protein>
    <submittedName>
        <fullName evidence="4">Protein regulator of cytokinesis 1</fullName>
    </submittedName>
</protein>
<dbReference type="PANTHER" id="PTHR19321">
    <property type="entry name" value="PROTEIN REGULATOR OF CYTOKINESIS 1 PRC1-RELATED"/>
    <property type="match status" value="1"/>
</dbReference>
<dbReference type="Pfam" id="PF03999">
    <property type="entry name" value="MAP65_ASE1"/>
    <property type="match status" value="1"/>
</dbReference>
<evidence type="ECO:0000313" key="3">
    <source>
        <dbReference type="Proteomes" id="UP000278807"/>
    </source>
</evidence>
<dbReference type="Gene3D" id="1.20.58.1520">
    <property type="match status" value="1"/>
</dbReference>
<evidence type="ECO:0000256" key="1">
    <source>
        <dbReference type="SAM" id="Coils"/>
    </source>
</evidence>
<sequence length="524" mass="60093">MECKKSWVDESTSQINHILTDIEKVWFQIGLPSSRLAENQNSTLGGVLAYLQSVFSIAKDEKSELEQKISEMRSEIEQIEDELTINHRPFPVFNPLLSTLEDLKSYREELEKKVSELTAEFKKLKSQEEDLCRYLAVPPLESFPLIPKTNDKLRVQCHIDELKELRSTRLTNLASMKQRILSFIDYLKSDNTIDCSGPVREVIQADAEPEVLSDAILCNVDQLMDQYSYLYEKLKSEEESIFAEIELLSRRLDLPSFELPAKSTMSPSKRIELGRNELSRLRELRLANLSRLLDACIIDLESIWTDCSINTSYRQSFREKTSMEPTEENLTRLENEINKWKHFKSSHEDFYSALTVWGDVIQQIKAIELKRQDPMILKNRGGILLKLDKEDRKLRHRDLPNQTAQLQTILTQKSEGKDTELFSLVSFEGHALLSDKENCLAAIIDKSLDPSYVLGGNTSSSMSSTVSAVKPAVKQQVGGFVYAKRPQVTPSKIPQTDIKKPRLDQHNTSTYRASNNFMFIQNKC</sequence>
<dbReference type="InterPro" id="IPR042201">
    <property type="entry name" value="FH2_Formin_sf"/>
</dbReference>
<dbReference type="STRING" id="102285.A0A0R3T1A2"/>
<organism evidence="4">
    <name type="scientific">Rodentolepis nana</name>
    <name type="common">Dwarf tapeworm</name>
    <name type="synonym">Hymenolepis nana</name>
    <dbReference type="NCBI Taxonomy" id="102285"/>
    <lineage>
        <taxon>Eukaryota</taxon>
        <taxon>Metazoa</taxon>
        <taxon>Spiralia</taxon>
        <taxon>Lophotrochozoa</taxon>
        <taxon>Platyhelminthes</taxon>
        <taxon>Cestoda</taxon>
        <taxon>Eucestoda</taxon>
        <taxon>Cyclophyllidea</taxon>
        <taxon>Hymenolepididae</taxon>
        <taxon>Rodentolepis</taxon>
    </lineage>
</organism>
<dbReference type="Proteomes" id="UP000278807">
    <property type="component" value="Unassembled WGS sequence"/>
</dbReference>
<proteinExistence type="predicted"/>
<dbReference type="PANTHER" id="PTHR19321:SF41">
    <property type="entry name" value="FASCETTO-RELATED"/>
    <property type="match status" value="1"/>
</dbReference>
<reference evidence="4" key="1">
    <citation type="submission" date="2017-02" db="UniProtKB">
        <authorList>
            <consortium name="WormBaseParasite"/>
        </authorList>
    </citation>
    <scope>IDENTIFICATION</scope>
</reference>
<gene>
    <name evidence="2" type="ORF">HNAJ_LOCUS643</name>
</gene>
<dbReference type="Gene3D" id="1.20.58.2220">
    <property type="entry name" value="Formin, FH2 domain"/>
    <property type="match status" value="1"/>
</dbReference>
<keyword evidence="3" id="KW-1185">Reference proteome</keyword>
<dbReference type="InterPro" id="IPR007145">
    <property type="entry name" value="MAP65_Ase1_PRC1"/>
</dbReference>
<dbReference type="GO" id="GO:0005737">
    <property type="term" value="C:cytoplasm"/>
    <property type="evidence" value="ECO:0007669"/>
    <property type="project" value="TreeGrafter"/>
</dbReference>
<keyword evidence="1" id="KW-0175">Coiled coil</keyword>
<dbReference type="GO" id="GO:0005819">
    <property type="term" value="C:spindle"/>
    <property type="evidence" value="ECO:0007669"/>
    <property type="project" value="TreeGrafter"/>
</dbReference>
<feature type="coiled-coil region" evidence="1">
    <location>
        <begin position="55"/>
        <end position="127"/>
    </location>
</feature>